<gene>
    <name evidence="4" type="ORF">EOE67_04685</name>
</gene>
<comment type="caution">
    <text evidence="4">The sequence shown here is derived from an EMBL/GenBank/DDBJ whole genome shotgun (WGS) entry which is preliminary data.</text>
</comment>
<dbReference type="Pfam" id="PF00571">
    <property type="entry name" value="CBS"/>
    <property type="match status" value="2"/>
</dbReference>
<dbReference type="AlphaFoldDB" id="A0A437R2I8"/>
<sequence>MNLLKVADQMNHHPVTFHAEMTLETAVDKLTDAGQLGGPVIDKNHKVVGFLSEQDCLARMLLSSYHDQVSAHVRDVMRSEVLTVKPNTSIIDLAQQMLGAKPKIYPVVDDNGLLVGVISRTDVLRAIDQELHSHYRAVS</sequence>
<proteinExistence type="predicted"/>
<organism evidence="4 5">
    <name type="scientific">Rheinheimera riviphila</name>
    <dbReference type="NCBI Taxonomy" id="1834037"/>
    <lineage>
        <taxon>Bacteria</taxon>
        <taxon>Pseudomonadati</taxon>
        <taxon>Pseudomonadota</taxon>
        <taxon>Gammaproteobacteria</taxon>
        <taxon>Chromatiales</taxon>
        <taxon>Chromatiaceae</taxon>
        <taxon>Rheinheimera</taxon>
    </lineage>
</organism>
<dbReference type="SMART" id="SM00116">
    <property type="entry name" value="CBS"/>
    <property type="match status" value="2"/>
</dbReference>
<dbReference type="PANTHER" id="PTHR43080:SF2">
    <property type="entry name" value="CBS DOMAIN-CONTAINING PROTEIN"/>
    <property type="match status" value="1"/>
</dbReference>
<evidence type="ECO:0000256" key="2">
    <source>
        <dbReference type="PROSITE-ProRule" id="PRU00703"/>
    </source>
</evidence>
<feature type="domain" description="CBS" evidence="3">
    <location>
        <begin position="77"/>
        <end position="133"/>
    </location>
</feature>
<dbReference type="Proteomes" id="UP000283077">
    <property type="component" value="Unassembled WGS sequence"/>
</dbReference>
<dbReference type="RefSeq" id="WP_127697886.1">
    <property type="nucleotide sequence ID" value="NZ_SACS01000003.1"/>
</dbReference>
<dbReference type="PROSITE" id="PS51371">
    <property type="entry name" value="CBS"/>
    <property type="match status" value="2"/>
</dbReference>
<evidence type="ECO:0000256" key="1">
    <source>
        <dbReference type="ARBA" id="ARBA00023122"/>
    </source>
</evidence>
<reference evidence="4 5" key="1">
    <citation type="submission" date="2019-01" db="EMBL/GenBank/DDBJ databases">
        <authorList>
            <person name="Chen W.-M."/>
        </authorList>
    </citation>
    <scope>NUCLEOTIDE SEQUENCE [LARGE SCALE GENOMIC DNA]</scope>
    <source>
        <strain evidence="4 5">KYPC3</strain>
    </source>
</reference>
<dbReference type="Gene3D" id="3.10.580.10">
    <property type="entry name" value="CBS-domain"/>
    <property type="match status" value="1"/>
</dbReference>
<dbReference type="InterPro" id="IPR000644">
    <property type="entry name" value="CBS_dom"/>
</dbReference>
<dbReference type="InterPro" id="IPR044729">
    <property type="entry name" value="CBS_bac"/>
</dbReference>
<dbReference type="InterPro" id="IPR051257">
    <property type="entry name" value="Diverse_CBS-Domain"/>
</dbReference>
<evidence type="ECO:0000313" key="5">
    <source>
        <dbReference type="Proteomes" id="UP000283077"/>
    </source>
</evidence>
<evidence type="ECO:0000259" key="3">
    <source>
        <dbReference type="PROSITE" id="PS51371"/>
    </source>
</evidence>
<name>A0A437R2I8_9GAMM</name>
<dbReference type="EMBL" id="SACS01000003">
    <property type="protein sequence ID" value="RVU40877.1"/>
    <property type="molecule type" value="Genomic_DNA"/>
</dbReference>
<keyword evidence="1 2" id="KW-0129">CBS domain</keyword>
<dbReference type="InterPro" id="IPR046342">
    <property type="entry name" value="CBS_dom_sf"/>
</dbReference>
<evidence type="ECO:0000313" key="4">
    <source>
        <dbReference type="EMBL" id="RVU40877.1"/>
    </source>
</evidence>
<dbReference type="SUPFAM" id="SSF54631">
    <property type="entry name" value="CBS-domain pair"/>
    <property type="match status" value="1"/>
</dbReference>
<keyword evidence="5" id="KW-1185">Reference proteome</keyword>
<accession>A0A437R2I8</accession>
<dbReference type="CDD" id="cd04629">
    <property type="entry name" value="CBS_pair_bac"/>
    <property type="match status" value="1"/>
</dbReference>
<dbReference type="OrthoDB" id="9790355at2"/>
<dbReference type="PANTHER" id="PTHR43080">
    <property type="entry name" value="CBS DOMAIN-CONTAINING PROTEIN CBSX3, MITOCHONDRIAL"/>
    <property type="match status" value="1"/>
</dbReference>
<protein>
    <submittedName>
        <fullName evidence="4">CBS domain-containing protein</fullName>
    </submittedName>
</protein>
<feature type="domain" description="CBS" evidence="3">
    <location>
        <begin position="10"/>
        <end position="68"/>
    </location>
</feature>